<evidence type="ECO:0000313" key="3">
    <source>
        <dbReference type="Proteomes" id="UP001597111"/>
    </source>
</evidence>
<comment type="caution">
    <text evidence="2">The sequence shown here is derived from an EMBL/GenBank/DDBJ whole genome shotgun (WGS) entry which is preliminary data.</text>
</comment>
<gene>
    <name evidence="2" type="ORF">ACFR9S_11500</name>
</gene>
<dbReference type="Proteomes" id="UP001597111">
    <property type="component" value="Unassembled WGS sequence"/>
</dbReference>
<proteinExistence type="predicted"/>
<evidence type="ECO:0000313" key="2">
    <source>
        <dbReference type="EMBL" id="MFD1526909.1"/>
    </source>
</evidence>
<feature type="region of interest" description="Disordered" evidence="1">
    <location>
        <begin position="164"/>
        <end position="210"/>
    </location>
</feature>
<dbReference type="Pfam" id="PF04250">
    <property type="entry name" value="DUF429"/>
    <property type="match status" value="1"/>
</dbReference>
<dbReference type="AlphaFoldDB" id="A0ABD6B7U8"/>
<reference evidence="2 3" key="1">
    <citation type="journal article" date="2019" name="Int. J. Syst. Evol. Microbiol.">
        <title>The Global Catalogue of Microorganisms (GCM) 10K type strain sequencing project: providing services to taxonomists for standard genome sequencing and annotation.</title>
        <authorList>
            <consortium name="The Broad Institute Genomics Platform"/>
            <consortium name="The Broad Institute Genome Sequencing Center for Infectious Disease"/>
            <person name="Wu L."/>
            <person name="Ma J."/>
        </authorList>
    </citation>
    <scope>NUCLEOTIDE SEQUENCE [LARGE SCALE GENOMIC DNA]</scope>
    <source>
        <strain evidence="2 3">CGMCC 1.12285</strain>
    </source>
</reference>
<dbReference type="EMBL" id="JBHUDH010000133">
    <property type="protein sequence ID" value="MFD1526909.1"/>
    <property type="molecule type" value="Genomic_DNA"/>
</dbReference>
<protein>
    <submittedName>
        <fullName evidence="2">DUF429 domain-containing protein</fullName>
    </submittedName>
</protein>
<dbReference type="InterPro" id="IPR007362">
    <property type="entry name" value="DUF429"/>
</dbReference>
<evidence type="ECO:0000256" key="1">
    <source>
        <dbReference type="SAM" id="MobiDB-lite"/>
    </source>
</evidence>
<organism evidence="2 3">
    <name type="scientific">Halolamina salina</name>
    <dbReference type="NCBI Taxonomy" id="1220023"/>
    <lineage>
        <taxon>Archaea</taxon>
        <taxon>Methanobacteriati</taxon>
        <taxon>Methanobacteriota</taxon>
        <taxon>Stenosarchaea group</taxon>
        <taxon>Halobacteria</taxon>
        <taxon>Halobacteriales</taxon>
        <taxon>Haloferacaceae</taxon>
    </lineage>
</organism>
<sequence length="277" mass="31304">MDGPDTVFGVDFSGAKEAGKKIWIAEIDCTGDEPELIGCNPATECFGTKKRDPTLRELTKYLAGLTPNAVTGLDFPFALPQQIVGVDDWETFLLEFPGAFASPSEFRRRCQARGSRLDEGKVEYKRRIEEEHDGLAAYNYMLYKQTFYGIRDVLRPLVLSDSVRVPPMQEPDDDRERPTVLETYPAGVLNDLDTDESTRENYKKDTDESRKKREKNLDALETKIELTIDDDLRNRLLNDSEGDALDAVIAAGGVLRAAENDFAYDDDYDEQEGYIYV</sequence>
<keyword evidence="3" id="KW-1185">Reference proteome</keyword>
<accession>A0ABD6B7U8</accession>
<feature type="compositionally biased region" description="Basic and acidic residues" evidence="1">
    <location>
        <begin position="196"/>
        <end position="210"/>
    </location>
</feature>
<name>A0ABD6B7U8_9EURY</name>
<dbReference type="RefSeq" id="WP_379731219.1">
    <property type="nucleotide sequence ID" value="NZ_JBHSWZ010000064.1"/>
</dbReference>